<accession>T0ZLK8</accession>
<dbReference type="InterPro" id="IPR006099">
    <property type="entry name" value="MeMalonylCoA_mutase_a/b_cat"/>
</dbReference>
<name>T0ZLK8_9ZZZZ</name>
<dbReference type="Gene3D" id="3.20.20.240">
    <property type="entry name" value="Methylmalonyl-CoA mutase"/>
    <property type="match status" value="1"/>
</dbReference>
<dbReference type="PANTHER" id="PTHR48101:SF1">
    <property type="entry name" value="METHYLMALONYL-COA MUTASE, LARGE SUBUNIT"/>
    <property type="match status" value="1"/>
</dbReference>
<dbReference type="Pfam" id="PF01642">
    <property type="entry name" value="MM_CoA_mutase"/>
    <property type="match status" value="1"/>
</dbReference>
<dbReference type="GO" id="GO:0004494">
    <property type="term" value="F:methylmalonyl-CoA mutase activity"/>
    <property type="evidence" value="ECO:0007669"/>
    <property type="project" value="UniProtKB-EC"/>
</dbReference>
<sequence length="84" mass="9188">MNVSSLDDMRRLLRGIPLDRVTTSMTINAPANILWGMFILAGEASGVPAEGLGGTTQNDILKEYIAQKEFLYPPKPALRLVIDT</sequence>
<dbReference type="EMBL" id="AUZX01010900">
    <property type="protein sequence ID" value="EQD45372.1"/>
    <property type="molecule type" value="Genomic_DNA"/>
</dbReference>
<keyword evidence="2" id="KW-0413">Isomerase</keyword>
<feature type="non-terminal residue" evidence="2">
    <location>
        <position position="84"/>
    </location>
</feature>
<proteinExistence type="predicted"/>
<gene>
    <name evidence="2" type="ORF">B1A_14844</name>
</gene>
<dbReference type="EC" id="5.4.99.2" evidence="2"/>
<reference evidence="2" key="2">
    <citation type="journal article" date="2014" name="ISME J.">
        <title>Microbial stratification in low pH oxic and suboxic macroscopic growths along an acid mine drainage.</title>
        <authorList>
            <person name="Mendez-Garcia C."/>
            <person name="Mesa V."/>
            <person name="Sprenger R.R."/>
            <person name="Richter M."/>
            <person name="Diez M.S."/>
            <person name="Solano J."/>
            <person name="Bargiela R."/>
            <person name="Golyshina O.V."/>
            <person name="Manteca A."/>
            <person name="Ramos J.L."/>
            <person name="Gallego J.R."/>
            <person name="Llorente I."/>
            <person name="Martins Dos Santos V.A."/>
            <person name="Jensen O.N."/>
            <person name="Pelaez A.I."/>
            <person name="Sanchez J."/>
            <person name="Ferrer M."/>
        </authorList>
    </citation>
    <scope>NUCLEOTIDE SEQUENCE</scope>
</reference>
<dbReference type="SUPFAM" id="SSF51703">
    <property type="entry name" value="Cobalamin (vitamin B12)-dependent enzymes"/>
    <property type="match status" value="1"/>
</dbReference>
<organism evidence="2">
    <name type="scientific">mine drainage metagenome</name>
    <dbReference type="NCBI Taxonomy" id="410659"/>
    <lineage>
        <taxon>unclassified sequences</taxon>
        <taxon>metagenomes</taxon>
        <taxon>ecological metagenomes</taxon>
    </lineage>
</organism>
<dbReference type="AlphaFoldDB" id="T0ZLK8"/>
<dbReference type="GO" id="GO:0031419">
    <property type="term" value="F:cobalamin binding"/>
    <property type="evidence" value="ECO:0007669"/>
    <property type="project" value="InterPro"/>
</dbReference>
<evidence type="ECO:0000313" key="2">
    <source>
        <dbReference type="EMBL" id="EQD45372.1"/>
    </source>
</evidence>
<feature type="domain" description="Methylmalonyl-CoA mutase alpha/beta chain catalytic" evidence="1">
    <location>
        <begin position="2"/>
        <end position="83"/>
    </location>
</feature>
<dbReference type="InterPro" id="IPR016176">
    <property type="entry name" value="Cbl-dep_enz_cat"/>
</dbReference>
<reference evidence="2" key="1">
    <citation type="submission" date="2013-08" db="EMBL/GenBank/DDBJ databases">
        <authorList>
            <person name="Mendez C."/>
            <person name="Richter M."/>
            <person name="Ferrer M."/>
            <person name="Sanchez J."/>
        </authorList>
    </citation>
    <scope>NUCLEOTIDE SEQUENCE</scope>
</reference>
<evidence type="ECO:0000259" key="1">
    <source>
        <dbReference type="Pfam" id="PF01642"/>
    </source>
</evidence>
<protein>
    <submittedName>
        <fullName evidence="2">Methylmalonyl-CoA mutase, alpha and beta chain, catalytic domain protein</fullName>
        <ecNumber evidence="2">5.4.99.2</ecNumber>
    </submittedName>
</protein>
<dbReference type="PANTHER" id="PTHR48101">
    <property type="entry name" value="METHYLMALONYL-COA MUTASE, MITOCHONDRIAL-RELATED"/>
    <property type="match status" value="1"/>
</dbReference>
<comment type="caution">
    <text evidence="2">The sequence shown here is derived from an EMBL/GenBank/DDBJ whole genome shotgun (WGS) entry which is preliminary data.</text>
</comment>